<proteinExistence type="predicted"/>
<dbReference type="Proteomes" id="UP000664132">
    <property type="component" value="Unassembled WGS sequence"/>
</dbReference>
<organism evidence="1 2">
    <name type="scientific">Cadophora malorum</name>
    <dbReference type="NCBI Taxonomy" id="108018"/>
    <lineage>
        <taxon>Eukaryota</taxon>
        <taxon>Fungi</taxon>
        <taxon>Dikarya</taxon>
        <taxon>Ascomycota</taxon>
        <taxon>Pezizomycotina</taxon>
        <taxon>Leotiomycetes</taxon>
        <taxon>Helotiales</taxon>
        <taxon>Ploettnerulaceae</taxon>
        <taxon>Cadophora</taxon>
    </lineage>
</organism>
<reference evidence="1" key="1">
    <citation type="submission" date="2021-02" db="EMBL/GenBank/DDBJ databases">
        <title>Genome sequence Cadophora malorum strain M34.</title>
        <authorList>
            <person name="Stefanovic E."/>
            <person name="Vu D."/>
            <person name="Scully C."/>
            <person name="Dijksterhuis J."/>
            <person name="Roader J."/>
            <person name="Houbraken J."/>
        </authorList>
    </citation>
    <scope>NUCLEOTIDE SEQUENCE</scope>
    <source>
        <strain evidence="1">M34</strain>
    </source>
</reference>
<comment type="caution">
    <text evidence="1">The sequence shown here is derived from an EMBL/GenBank/DDBJ whole genome shotgun (WGS) entry which is preliminary data.</text>
</comment>
<sequence>MANISGHLMEANFCRAREMYAFIANMTDVRGVRRLGRADSQDALSLAWLDPCTPIWSDTIAG</sequence>
<evidence type="ECO:0000313" key="1">
    <source>
        <dbReference type="EMBL" id="KAG4426311.1"/>
    </source>
</evidence>
<protein>
    <submittedName>
        <fullName evidence="1">Uncharacterized protein</fullName>
    </submittedName>
</protein>
<dbReference type="EMBL" id="JAFJYH010000003">
    <property type="protein sequence ID" value="KAG4426311.1"/>
    <property type="molecule type" value="Genomic_DNA"/>
</dbReference>
<keyword evidence="2" id="KW-1185">Reference proteome</keyword>
<name>A0A8H7WJZ5_9HELO</name>
<accession>A0A8H7WJZ5</accession>
<evidence type="ECO:0000313" key="2">
    <source>
        <dbReference type="Proteomes" id="UP000664132"/>
    </source>
</evidence>
<gene>
    <name evidence="1" type="ORF">IFR04_000494</name>
</gene>
<dbReference type="AlphaFoldDB" id="A0A8H7WJZ5"/>